<dbReference type="Gene3D" id="1.10.510.10">
    <property type="entry name" value="Transferase(Phosphotransferase) domain 1"/>
    <property type="match status" value="1"/>
</dbReference>
<evidence type="ECO:0000256" key="1">
    <source>
        <dbReference type="ARBA" id="ARBA00012513"/>
    </source>
</evidence>
<evidence type="ECO:0000313" key="11">
    <source>
        <dbReference type="Proteomes" id="UP000187209"/>
    </source>
</evidence>
<evidence type="ECO:0000256" key="7">
    <source>
        <dbReference type="ARBA" id="ARBA00047899"/>
    </source>
</evidence>
<evidence type="ECO:0000256" key="4">
    <source>
        <dbReference type="ARBA" id="ARBA00022741"/>
    </source>
</evidence>
<keyword evidence="6" id="KW-0067">ATP-binding</keyword>
<keyword evidence="2" id="KW-0723">Serine/threonine-protein kinase</keyword>
<keyword evidence="4" id="KW-0547">Nucleotide-binding</keyword>
<evidence type="ECO:0000313" key="10">
    <source>
        <dbReference type="EMBL" id="OMJ70161.1"/>
    </source>
</evidence>
<evidence type="ECO:0000256" key="5">
    <source>
        <dbReference type="ARBA" id="ARBA00022777"/>
    </source>
</evidence>
<dbReference type="SUPFAM" id="SSF56112">
    <property type="entry name" value="Protein kinase-like (PK-like)"/>
    <property type="match status" value="1"/>
</dbReference>
<dbReference type="EMBL" id="MPUH01001117">
    <property type="protein sequence ID" value="OMJ70161.1"/>
    <property type="molecule type" value="Genomic_DNA"/>
</dbReference>
<dbReference type="OrthoDB" id="248923at2759"/>
<dbReference type="GO" id="GO:0004674">
    <property type="term" value="F:protein serine/threonine kinase activity"/>
    <property type="evidence" value="ECO:0007669"/>
    <property type="project" value="UniProtKB-KW"/>
</dbReference>
<evidence type="ECO:0000256" key="8">
    <source>
        <dbReference type="ARBA" id="ARBA00048679"/>
    </source>
</evidence>
<feature type="domain" description="Protein kinase" evidence="9">
    <location>
        <begin position="6"/>
        <end position="262"/>
    </location>
</feature>
<name>A0A1R2B064_9CILI</name>
<dbReference type="Proteomes" id="UP000187209">
    <property type="component" value="Unassembled WGS sequence"/>
</dbReference>
<comment type="caution">
    <text evidence="10">The sequence shown here is derived from an EMBL/GenBank/DDBJ whole genome shotgun (WGS) entry which is preliminary data.</text>
</comment>
<protein>
    <recommendedName>
        <fullName evidence="1">non-specific serine/threonine protein kinase</fullName>
        <ecNumber evidence="1">2.7.11.1</ecNumber>
    </recommendedName>
</protein>
<keyword evidence="11" id="KW-1185">Reference proteome</keyword>
<keyword evidence="5" id="KW-0418">Kinase</keyword>
<dbReference type="Gene3D" id="3.30.200.20">
    <property type="entry name" value="Phosphorylase Kinase, domain 1"/>
    <property type="match status" value="1"/>
</dbReference>
<dbReference type="InterPro" id="IPR008271">
    <property type="entry name" value="Ser/Thr_kinase_AS"/>
</dbReference>
<dbReference type="Pfam" id="PF00069">
    <property type="entry name" value="Pkinase"/>
    <property type="match status" value="1"/>
</dbReference>
<sequence length="352" mass="39903">MEALGVTVIKELGRGTSGVVYKVQSHEDGSFKVIKTIDLSSLSTLKQMQAEKEVSILKKVDHSHIIKYYNNVAIDEILYILMEFASGGDLQSLIVSSKQKHQYISENQIWAWTYELCLAVNYLHSHKILHRDIKCMNIFLDNKNRIKLGDLGLSEFINENTAENRSMGTPLFMSPEQIRHQPYGFKVDVWAIGCVIYSLCSLESPFSGDNLITLGHNITTLTPKPLPPRYSPNLQTLVSMLLEKDQNLRPKIKEVIRCIPASTKTRYKKPLENYNPERVIKTEILPVLVPQKTQVAKTAVDKSAFITHDYMHGLTVSARKFNISDTPELPRSISRNLNKSRSRTTVSDLMGL</sequence>
<evidence type="ECO:0000259" key="9">
    <source>
        <dbReference type="PROSITE" id="PS50011"/>
    </source>
</evidence>
<evidence type="ECO:0000256" key="2">
    <source>
        <dbReference type="ARBA" id="ARBA00022527"/>
    </source>
</evidence>
<keyword evidence="3" id="KW-0808">Transferase</keyword>
<dbReference type="InterPro" id="IPR000719">
    <property type="entry name" value="Prot_kinase_dom"/>
</dbReference>
<comment type="catalytic activity">
    <reaction evidence="8">
        <text>L-seryl-[protein] + ATP = O-phospho-L-seryl-[protein] + ADP + H(+)</text>
        <dbReference type="Rhea" id="RHEA:17989"/>
        <dbReference type="Rhea" id="RHEA-COMP:9863"/>
        <dbReference type="Rhea" id="RHEA-COMP:11604"/>
        <dbReference type="ChEBI" id="CHEBI:15378"/>
        <dbReference type="ChEBI" id="CHEBI:29999"/>
        <dbReference type="ChEBI" id="CHEBI:30616"/>
        <dbReference type="ChEBI" id="CHEBI:83421"/>
        <dbReference type="ChEBI" id="CHEBI:456216"/>
        <dbReference type="EC" id="2.7.11.1"/>
    </reaction>
</comment>
<accession>A0A1R2B064</accession>
<dbReference type="PROSITE" id="PS50011">
    <property type="entry name" value="PROTEIN_KINASE_DOM"/>
    <property type="match status" value="1"/>
</dbReference>
<evidence type="ECO:0000256" key="6">
    <source>
        <dbReference type="ARBA" id="ARBA00022840"/>
    </source>
</evidence>
<dbReference type="InterPro" id="IPR051131">
    <property type="entry name" value="NEK_Ser/Thr_kinase_NIMA"/>
</dbReference>
<gene>
    <name evidence="10" type="ORF">SteCoe_31919</name>
</gene>
<dbReference type="PROSITE" id="PS00108">
    <property type="entry name" value="PROTEIN_KINASE_ST"/>
    <property type="match status" value="1"/>
</dbReference>
<dbReference type="EC" id="2.7.11.1" evidence="1"/>
<dbReference type="AlphaFoldDB" id="A0A1R2B064"/>
<organism evidence="10 11">
    <name type="scientific">Stentor coeruleus</name>
    <dbReference type="NCBI Taxonomy" id="5963"/>
    <lineage>
        <taxon>Eukaryota</taxon>
        <taxon>Sar</taxon>
        <taxon>Alveolata</taxon>
        <taxon>Ciliophora</taxon>
        <taxon>Postciliodesmatophora</taxon>
        <taxon>Heterotrichea</taxon>
        <taxon>Heterotrichida</taxon>
        <taxon>Stentoridae</taxon>
        <taxon>Stentor</taxon>
    </lineage>
</organism>
<dbReference type="InterPro" id="IPR011009">
    <property type="entry name" value="Kinase-like_dom_sf"/>
</dbReference>
<dbReference type="SMART" id="SM00220">
    <property type="entry name" value="S_TKc"/>
    <property type="match status" value="1"/>
</dbReference>
<proteinExistence type="predicted"/>
<dbReference type="PANTHER" id="PTHR44899:SF3">
    <property type="entry name" value="SERINE_THREONINE-PROTEIN KINASE NEK1"/>
    <property type="match status" value="1"/>
</dbReference>
<reference evidence="10 11" key="1">
    <citation type="submission" date="2016-11" db="EMBL/GenBank/DDBJ databases">
        <title>The macronuclear genome of Stentor coeruleus: a giant cell with tiny introns.</title>
        <authorList>
            <person name="Slabodnick M."/>
            <person name="Ruby J.G."/>
            <person name="Reiff S.B."/>
            <person name="Swart E.C."/>
            <person name="Gosai S."/>
            <person name="Prabakaran S."/>
            <person name="Witkowska E."/>
            <person name="Larue G.E."/>
            <person name="Fisher S."/>
            <person name="Freeman R.M."/>
            <person name="Gunawardena J."/>
            <person name="Chu W."/>
            <person name="Stover N.A."/>
            <person name="Gregory B.D."/>
            <person name="Nowacki M."/>
            <person name="Derisi J."/>
            <person name="Roy S.W."/>
            <person name="Marshall W.F."/>
            <person name="Sood P."/>
        </authorList>
    </citation>
    <scope>NUCLEOTIDE SEQUENCE [LARGE SCALE GENOMIC DNA]</scope>
    <source>
        <strain evidence="10">WM001</strain>
    </source>
</reference>
<comment type="catalytic activity">
    <reaction evidence="7">
        <text>L-threonyl-[protein] + ATP = O-phospho-L-threonyl-[protein] + ADP + H(+)</text>
        <dbReference type="Rhea" id="RHEA:46608"/>
        <dbReference type="Rhea" id="RHEA-COMP:11060"/>
        <dbReference type="Rhea" id="RHEA-COMP:11605"/>
        <dbReference type="ChEBI" id="CHEBI:15378"/>
        <dbReference type="ChEBI" id="CHEBI:30013"/>
        <dbReference type="ChEBI" id="CHEBI:30616"/>
        <dbReference type="ChEBI" id="CHEBI:61977"/>
        <dbReference type="ChEBI" id="CHEBI:456216"/>
        <dbReference type="EC" id="2.7.11.1"/>
    </reaction>
</comment>
<dbReference type="GO" id="GO:0005524">
    <property type="term" value="F:ATP binding"/>
    <property type="evidence" value="ECO:0007669"/>
    <property type="project" value="UniProtKB-KW"/>
</dbReference>
<evidence type="ECO:0000256" key="3">
    <source>
        <dbReference type="ARBA" id="ARBA00022679"/>
    </source>
</evidence>
<dbReference type="PANTHER" id="PTHR44899">
    <property type="entry name" value="CAMK FAMILY PROTEIN KINASE"/>
    <property type="match status" value="1"/>
</dbReference>